<evidence type="ECO:0000256" key="1">
    <source>
        <dbReference type="SAM" id="Phobius"/>
    </source>
</evidence>
<evidence type="ECO:0000313" key="2">
    <source>
        <dbReference type="EMBL" id="HIV11411.1"/>
    </source>
</evidence>
<proteinExistence type="predicted"/>
<sequence>MVYHQLIFVFVFLPVYLIGSLLLREPQAKNLLSAGLSLVFLVWGRPVYFALIIINIFLAYLAGRLQDSKTGRRLRLAAAVLNTLSVLPGAFYLAAKNDLSGGIAAVGLMGFALRQALYLLYTKRPEKSPLRLTVYLISFEFMCVSPVLGYDQLRDELVKRRRPGLAELKAGLTRFIFGLGAAGVIGLGLDRLRLLALHTQPVPWMDGVFGLLIGFIEIYAAAIAYISMSEGLCLMSGYRVRCWDSCFMPRPRMKNHLGYIWLTASAQLSRLLCGMSGYKLAGLCAVMCIIIGAAHGLGAGAVGLLACILLAMLLEELFELKGTPAGFITYLLLIAGLTLCTVCGSEGLSGLFSSLAPGSYDFDISYLFDSELSRLYPIIILGIIYCSPLKPMLSRLARRLGSRSPGYPIIRLLTAAALCAVIIVYLAAYSSFAVSGGAAL</sequence>
<feature type="transmembrane region" description="Helical" evidence="1">
    <location>
        <begin position="7"/>
        <end position="23"/>
    </location>
</feature>
<evidence type="ECO:0000313" key="3">
    <source>
        <dbReference type="Proteomes" id="UP000823960"/>
    </source>
</evidence>
<organism evidence="2 3">
    <name type="scientific">Candidatus Faeciplasma avium</name>
    <dbReference type="NCBI Taxonomy" id="2840798"/>
    <lineage>
        <taxon>Bacteria</taxon>
        <taxon>Bacillati</taxon>
        <taxon>Bacillota</taxon>
        <taxon>Clostridia</taxon>
        <taxon>Eubacteriales</taxon>
        <taxon>Oscillospiraceae</taxon>
        <taxon>Oscillospiraceae incertae sedis</taxon>
        <taxon>Candidatus Faeciplasma</taxon>
    </lineage>
</organism>
<feature type="transmembrane region" description="Helical" evidence="1">
    <location>
        <begin position="101"/>
        <end position="120"/>
    </location>
</feature>
<feature type="transmembrane region" description="Helical" evidence="1">
    <location>
        <begin position="43"/>
        <end position="62"/>
    </location>
</feature>
<feature type="transmembrane region" description="Helical" evidence="1">
    <location>
        <begin position="74"/>
        <end position="95"/>
    </location>
</feature>
<name>A0A9D1T4Q3_9FIRM</name>
<comment type="caution">
    <text evidence="2">The sequence shown here is derived from an EMBL/GenBank/DDBJ whole genome shotgun (WGS) entry which is preliminary data.</text>
</comment>
<feature type="transmembrane region" description="Helical" evidence="1">
    <location>
        <begin position="325"/>
        <end position="352"/>
    </location>
</feature>
<keyword evidence="1" id="KW-0812">Transmembrane</keyword>
<feature type="transmembrane region" description="Helical" evidence="1">
    <location>
        <begin position="372"/>
        <end position="389"/>
    </location>
</feature>
<feature type="transmembrane region" description="Helical" evidence="1">
    <location>
        <begin position="280"/>
        <end position="313"/>
    </location>
</feature>
<gene>
    <name evidence="2" type="ORF">IAD28_06950</name>
</gene>
<evidence type="ECO:0008006" key="4">
    <source>
        <dbReference type="Google" id="ProtNLM"/>
    </source>
</evidence>
<accession>A0A9D1T4Q3</accession>
<keyword evidence="1" id="KW-1133">Transmembrane helix</keyword>
<keyword evidence="1" id="KW-0472">Membrane</keyword>
<dbReference type="EMBL" id="DVOL01000098">
    <property type="protein sequence ID" value="HIV11411.1"/>
    <property type="molecule type" value="Genomic_DNA"/>
</dbReference>
<feature type="transmembrane region" description="Helical" evidence="1">
    <location>
        <begin position="170"/>
        <end position="189"/>
    </location>
</feature>
<feature type="transmembrane region" description="Helical" evidence="1">
    <location>
        <begin position="209"/>
        <end position="228"/>
    </location>
</feature>
<dbReference type="AlphaFoldDB" id="A0A9D1T4Q3"/>
<dbReference type="Proteomes" id="UP000823960">
    <property type="component" value="Unassembled WGS sequence"/>
</dbReference>
<reference evidence="2" key="2">
    <citation type="journal article" date="2021" name="PeerJ">
        <title>Extensive microbial diversity within the chicken gut microbiome revealed by metagenomics and culture.</title>
        <authorList>
            <person name="Gilroy R."/>
            <person name="Ravi A."/>
            <person name="Getino M."/>
            <person name="Pursley I."/>
            <person name="Horton D.L."/>
            <person name="Alikhan N.F."/>
            <person name="Baker D."/>
            <person name="Gharbi K."/>
            <person name="Hall N."/>
            <person name="Watson M."/>
            <person name="Adriaenssens E.M."/>
            <person name="Foster-Nyarko E."/>
            <person name="Jarju S."/>
            <person name="Secka A."/>
            <person name="Antonio M."/>
            <person name="Oren A."/>
            <person name="Chaudhuri R.R."/>
            <person name="La Ragione R."/>
            <person name="Hildebrand F."/>
            <person name="Pallen M.J."/>
        </authorList>
    </citation>
    <scope>NUCLEOTIDE SEQUENCE</scope>
    <source>
        <strain evidence="2">1370</strain>
    </source>
</reference>
<reference evidence="2" key="1">
    <citation type="submission" date="2020-10" db="EMBL/GenBank/DDBJ databases">
        <authorList>
            <person name="Gilroy R."/>
        </authorList>
    </citation>
    <scope>NUCLEOTIDE SEQUENCE</scope>
    <source>
        <strain evidence="2">1370</strain>
    </source>
</reference>
<feature type="transmembrane region" description="Helical" evidence="1">
    <location>
        <begin position="409"/>
        <end position="432"/>
    </location>
</feature>
<protein>
    <recommendedName>
        <fullName evidence="4">MBOAT family protein</fullName>
    </recommendedName>
</protein>